<feature type="coiled-coil region" evidence="3">
    <location>
        <begin position="375"/>
        <end position="476"/>
    </location>
</feature>
<accession>A0A847UGJ1</accession>
<keyword evidence="1 3" id="KW-0175">Coiled coil</keyword>
<dbReference type="GO" id="GO:0006302">
    <property type="term" value="P:double-strand break repair"/>
    <property type="evidence" value="ECO:0007669"/>
    <property type="project" value="InterPro"/>
</dbReference>
<dbReference type="Pfam" id="PF13476">
    <property type="entry name" value="AAA_23"/>
    <property type="match status" value="1"/>
</dbReference>
<evidence type="ECO:0000313" key="6">
    <source>
        <dbReference type="EMBL" id="NLV10690.1"/>
    </source>
</evidence>
<feature type="domain" description="Rad50/SbcC-type AAA" evidence="5">
    <location>
        <begin position="6"/>
        <end position="223"/>
    </location>
</feature>
<dbReference type="SUPFAM" id="SSF52540">
    <property type="entry name" value="P-loop containing nucleoside triphosphate hydrolases"/>
    <property type="match status" value="1"/>
</dbReference>
<comment type="caution">
    <text evidence="6">The sequence shown here is derived from an EMBL/GenBank/DDBJ whole genome shotgun (WGS) entry which is preliminary data.</text>
</comment>
<evidence type="ECO:0000256" key="1">
    <source>
        <dbReference type="ARBA" id="ARBA00023054"/>
    </source>
</evidence>
<organism evidence="6 7">
    <name type="scientific">Halomicrobium mukohataei</name>
    <dbReference type="NCBI Taxonomy" id="57705"/>
    <lineage>
        <taxon>Archaea</taxon>
        <taxon>Methanobacteriati</taxon>
        <taxon>Methanobacteriota</taxon>
        <taxon>Stenosarchaea group</taxon>
        <taxon>Halobacteria</taxon>
        <taxon>Halobacteriales</taxon>
        <taxon>Haloarculaceae</taxon>
        <taxon>Halomicrobium</taxon>
    </lineage>
</organism>
<evidence type="ECO:0000256" key="4">
    <source>
        <dbReference type="SAM" id="MobiDB-lite"/>
    </source>
</evidence>
<dbReference type="Gene3D" id="3.40.50.300">
    <property type="entry name" value="P-loop containing nucleotide triphosphate hydrolases"/>
    <property type="match status" value="2"/>
</dbReference>
<proteinExistence type="inferred from homology"/>
<evidence type="ECO:0000313" key="7">
    <source>
        <dbReference type="Proteomes" id="UP000608662"/>
    </source>
</evidence>
<dbReference type="PANTHER" id="PTHR32114">
    <property type="entry name" value="ABC TRANSPORTER ABCH.3"/>
    <property type="match status" value="1"/>
</dbReference>
<dbReference type="PANTHER" id="PTHR32114:SF2">
    <property type="entry name" value="ABC TRANSPORTER ABCH.3"/>
    <property type="match status" value="1"/>
</dbReference>
<dbReference type="AlphaFoldDB" id="A0A847UGJ1"/>
<dbReference type="InterPro" id="IPR038729">
    <property type="entry name" value="Rad50/SbcC_AAA"/>
</dbReference>
<dbReference type="OrthoDB" id="25344at2157"/>
<evidence type="ECO:0000259" key="5">
    <source>
        <dbReference type="Pfam" id="PF13476"/>
    </source>
</evidence>
<evidence type="ECO:0000256" key="3">
    <source>
        <dbReference type="SAM" id="Coils"/>
    </source>
</evidence>
<feature type="region of interest" description="Disordered" evidence="4">
    <location>
        <begin position="253"/>
        <end position="278"/>
    </location>
</feature>
<reference evidence="6" key="1">
    <citation type="submission" date="2019-12" db="EMBL/GenBank/DDBJ databases">
        <title>Whole-genome sequence of Halomicrobium mukohataei pws1.</title>
        <authorList>
            <person name="Verma D.K."/>
            <person name="Gopal K."/>
            <person name="Prasad E.S."/>
        </authorList>
    </citation>
    <scope>NUCLEOTIDE SEQUENCE</scope>
    <source>
        <strain evidence="6">Pws1</strain>
    </source>
</reference>
<sequence>MKITDLTIVNFRPYYGKVTIEPETDAEHPLALVRGKNDSGKTSLFTAIRFCLYGADNRADYTEHINRRAVTESDGKTRVEMTFLHDGDIFTIERGIEYSQSDDPDDRRAASWYREVRGPDGPIVEQGTGEDEYRMFINRVLPENVSRFFFFDAEELQQFEQSHDSTVRESIETVLGIQEIENAISDLEDRKKTFDREYADYESTASEVEEYRKELREVIDELDSIGDEDSGEIAEIQSQVKERQAALRDVREQLDEIENTEPLREKKEELKDQLEEDENDLEEALEGRNELRKKVGPMIAARGRQVFRDNYDIEGSAGEADFLHELVDRDECVCGESMDDDKRDAILNRYQKLKSSQRRRLTDLMEVSQRVDLSIQNQLERYNQYQATIRRLRQSIEQTEEEIDDLQQQIDEIEETEKAGLKERESELREEISDLEQKIGRLEERRSELQSEKTRLENRIAGMDEAESEAERLRELSGLSERCRRAFADIKDELVESRRESVQEHASETFLRLTNRPEYYQGLEITDNYELQVKTPGATRSLSEQDPSAGQTQIIAYSFIAGLSKYTTRNAPVVIDTPIGRLDPEHKANLVDYYHEFSDQVMILYQPNELSQDDLEVMREYIASHFEISIRNDDSSCSTIERLPDIAVPTAEGASQ</sequence>
<dbReference type="InterPro" id="IPR027417">
    <property type="entry name" value="P-loop_NTPase"/>
</dbReference>
<dbReference type="Proteomes" id="UP000608662">
    <property type="component" value="Unassembled WGS sequence"/>
</dbReference>
<dbReference type="EMBL" id="WOYG01000001">
    <property type="protein sequence ID" value="NLV10690.1"/>
    <property type="molecule type" value="Genomic_DNA"/>
</dbReference>
<name>A0A847UGJ1_9EURY</name>
<protein>
    <submittedName>
        <fullName evidence="6">AAA family ATPase</fullName>
    </submittedName>
</protein>
<evidence type="ECO:0000256" key="2">
    <source>
        <dbReference type="ARBA" id="ARBA00049666"/>
    </source>
</evidence>
<gene>
    <name evidence="6" type="ORF">GOC74_12220</name>
</gene>
<feature type="compositionally biased region" description="Basic and acidic residues" evidence="4">
    <location>
        <begin position="261"/>
        <end position="273"/>
    </location>
</feature>
<dbReference type="GO" id="GO:0016887">
    <property type="term" value="F:ATP hydrolysis activity"/>
    <property type="evidence" value="ECO:0007669"/>
    <property type="project" value="InterPro"/>
</dbReference>
<dbReference type="RefSeq" id="WP_170094361.1">
    <property type="nucleotide sequence ID" value="NZ_WOYG01000001.1"/>
</dbReference>
<comment type="similarity">
    <text evidence="2">Belongs to the Sph1/Sph2 family.</text>
</comment>